<keyword evidence="2" id="KW-0328">Glycosyltransferase</keyword>
<gene>
    <name evidence="4" type="ORF">ABIE08_003281</name>
</gene>
<keyword evidence="3" id="KW-0808">Transferase</keyword>
<sequence length="326" mass="37043">MSVFCLIAVRNEERYLPGFLHHIRDHVDGIIALDDGSTDGTTQILANEPRVASVLSEARGGPPHANETRNRHRLLVEAARLGARWVLCADADERFEDAFLRRLPQEAAHGDRTGRVLRLVRIVNLWNAPDQFRGDGLCGPRWTVRMFQVPAGFTPRPSALHRPWFPPELDAAPQARMNAYLYHLSMMDRQDREIRFEKFRAIDPRNEHQAAGYQHLVDESNLTLRSVRPWRGYTDLSGPATRGRVLPTGYSAIPAPALPDRALFDEALYLSLNPDVRQAVAKGHFQSGWQHFERHGAGEGRNWRSMPRFTGLDFGSIFQNWRSAKS</sequence>
<dbReference type="Pfam" id="PF13704">
    <property type="entry name" value="Glyco_tranf_2_4"/>
    <property type="match status" value="1"/>
</dbReference>
<evidence type="ECO:0000256" key="3">
    <source>
        <dbReference type="ARBA" id="ARBA00022679"/>
    </source>
</evidence>
<evidence type="ECO:0000256" key="1">
    <source>
        <dbReference type="ARBA" id="ARBA00006739"/>
    </source>
</evidence>
<evidence type="ECO:0000313" key="4">
    <source>
        <dbReference type="EMBL" id="MET4635335.1"/>
    </source>
</evidence>
<dbReference type="InterPro" id="IPR029044">
    <property type="entry name" value="Nucleotide-diphossugar_trans"/>
</dbReference>
<dbReference type="PANTHER" id="PTHR43630">
    <property type="entry name" value="POLY-BETA-1,6-N-ACETYL-D-GLUCOSAMINE SYNTHASE"/>
    <property type="match status" value="1"/>
</dbReference>
<organism evidence="4 5">
    <name type="scientific">Kaistia defluvii</name>
    <dbReference type="NCBI Taxonomy" id="410841"/>
    <lineage>
        <taxon>Bacteria</taxon>
        <taxon>Pseudomonadati</taxon>
        <taxon>Pseudomonadota</taxon>
        <taxon>Alphaproteobacteria</taxon>
        <taxon>Hyphomicrobiales</taxon>
        <taxon>Kaistiaceae</taxon>
        <taxon>Kaistia</taxon>
    </lineage>
</organism>
<name>A0ABV2R3U7_9HYPH</name>
<evidence type="ECO:0008006" key="6">
    <source>
        <dbReference type="Google" id="ProtNLM"/>
    </source>
</evidence>
<dbReference type="EMBL" id="JBEPSM010000002">
    <property type="protein sequence ID" value="MET4635335.1"/>
    <property type="molecule type" value="Genomic_DNA"/>
</dbReference>
<protein>
    <recommendedName>
        <fullName evidence="6">Glycosyl transferase family 2</fullName>
    </recommendedName>
</protein>
<evidence type="ECO:0000256" key="2">
    <source>
        <dbReference type="ARBA" id="ARBA00022676"/>
    </source>
</evidence>
<comment type="similarity">
    <text evidence="1">Belongs to the glycosyltransferase 2 family.</text>
</comment>
<comment type="caution">
    <text evidence="4">The sequence shown here is derived from an EMBL/GenBank/DDBJ whole genome shotgun (WGS) entry which is preliminary data.</text>
</comment>
<accession>A0ABV2R3U7</accession>
<evidence type="ECO:0000313" key="5">
    <source>
        <dbReference type="Proteomes" id="UP001549321"/>
    </source>
</evidence>
<dbReference type="SUPFAM" id="SSF53448">
    <property type="entry name" value="Nucleotide-diphospho-sugar transferases"/>
    <property type="match status" value="1"/>
</dbReference>
<dbReference type="Gene3D" id="3.90.550.10">
    <property type="entry name" value="Spore Coat Polysaccharide Biosynthesis Protein SpsA, Chain A"/>
    <property type="match status" value="1"/>
</dbReference>
<proteinExistence type="inferred from homology"/>
<dbReference type="Proteomes" id="UP001549321">
    <property type="component" value="Unassembled WGS sequence"/>
</dbReference>
<reference evidence="4 5" key="1">
    <citation type="submission" date="2024-06" db="EMBL/GenBank/DDBJ databases">
        <title>Sorghum-associated microbial communities from plants grown in Nebraska, USA.</title>
        <authorList>
            <person name="Schachtman D."/>
        </authorList>
    </citation>
    <scope>NUCLEOTIDE SEQUENCE [LARGE SCALE GENOMIC DNA]</scope>
    <source>
        <strain evidence="4 5">3207</strain>
    </source>
</reference>
<dbReference type="RefSeq" id="WP_354552615.1">
    <property type="nucleotide sequence ID" value="NZ_JBEPSM010000002.1"/>
</dbReference>
<dbReference type="PANTHER" id="PTHR43630:SF1">
    <property type="entry name" value="POLY-BETA-1,6-N-ACETYL-D-GLUCOSAMINE SYNTHASE"/>
    <property type="match status" value="1"/>
</dbReference>
<keyword evidence="5" id="KW-1185">Reference proteome</keyword>